<dbReference type="PANTHER" id="PTHR10098">
    <property type="entry name" value="RAPSYN-RELATED"/>
    <property type="match status" value="1"/>
</dbReference>
<dbReference type="Pfam" id="PF13181">
    <property type="entry name" value="TPR_8"/>
    <property type="match status" value="1"/>
</dbReference>
<sequence>MMSGFAQAISAYHRALVLSGDAKPVRCAALTRLAWTEANIGSGADSLRDAADAVQECVHLKDDDAPAYARAVEAEGEAQFWSGQVGKATASLTRARELAAGAGDMEIEALSAMMLAYNVHPDDPVAARRLLASSMELWSRNGNRYGTARAELVAAYFAGREGDYAAAECAARSALALFERIADSDNAAIAYNNLGMVARNFGDEDAAIVAYTRARRLFAAAGDELGEGDAISGLMELSVASNYLRSAGPELYARGRAIAKATNGKALLATALVGTGDIDLSKGRARAARDTYRKSLDAAREARNPLEIALALGRLARAAVAMGDLEEALNLHAQALIQEQQAGATEDVARTHYLRSRIYLARGDPRRALSEIKTTISAIESQRLRIAKFESRAQYFAWVHEYYALYTRILMTLRRSESAEEFARLALESSERSKVRAFIDELVRTPQDASCSVFHKEADQPELAPALTGADPLSAPANPVASSLTAEQIQAEMKKSGAALVEFALGEERSFAWFVDGSRIAAVELPNSAWIQTRVERLRRALEPPESLGGETPEGFLERHKTQRRVAQELSVQLGKVLFADMPRLKGKELIIVPDGALQYLPFGALATADGTKLVEQNDITILPSVSALMALRKSTASRPEPQNKVVVIADPLYELPGINGKSSPNAIASRTILRSRELTRALTDLHLPGTIPSLPGSRLEASSIQKIIGVSGTRLVLGAEASRNTVLGGAFAQARVVHFATHGLLDARRPENSGLVLAMFNAQGKPQDGYLRMGDIHSLHLSAELVVLSSCESALGKDMGSEGIVGLPRAFLYAGAQRVIASLWKVDDEASAILMAYFYRELKDGRSPAAALNRAQLRMARNQKFHDPYFWAAFFIEGEFQ</sequence>
<dbReference type="Gene3D" id="1.25.40.10">
    <property type="entry name" value="Tetratricopeptide repeat domain"/>
    <property type="match status" value="2"/>
</dbReference>
<dbReference type="InterPro" id="IPR011990">
    <property type="entry name" value="TPR-like_helical_dom_sf"/>
</dbReference>
<proteinExistence type="predicted"/>
<protein>
    <submittedName>
        <fullName evidence="2">CHAT domain-containing protein</fullName>
    </submittedName>
</protein>
<gene>
    <name evidence="2" type="ORF">HDF16_000147</name>
</gene>
<dbReference type="InterPro" id="IPR024983">
    <property type="entry name" value="CHAT_dom"/>
</dbReference>
<name>A0A7W7Z8Y5_9BACT</name>
<dbReference type="Pfam" id="PF12770">
    <property type="entry name" value="CHAT"/>
    <property type="match status" value="1"/>
</dbReference>
<keyword evidence="3" id="KW-1185">Reference proteome</keyword>
<comment type="caution">
    <text evidence="2">The sequence shown here is derived from an EMBL/GenBank/DDBJ whole genome shotgun (WGS) entry which is preliminary data.</text>
</comment>
<dbReference type="Proteomes" id="UP000540989">
    <property type="component" value="Unassembled WGS sequence"/>
</dbReference>
<dbReference type="SMART" id="SM00028">
    <property type="entry name" value="TPR"/>
    <property type="match status" value="3"/>
</dbReference>
<dbReference type="AlphaFoldDB" id="A0A7W7Z8Y5"/>
<evidence type="ECO:0000313" key="3">
    <source>
        <dbReference type="Proteomes" id="UP000540989"/>
    </source>
</evidence>
<accession>A0A7W7Z8Y5</accession>
<reference evidence="2 3" key="1">
    <citation type="submission" date="2020-08" db="EMBL/GenBank/DDBJ databases">
        <title>Genomic Encyclopedia of Type Strains, Phase IV (KMG-V): Genome sequencing to study the core and pangenomes of soil and plant-associated prokaryotes.</title>
        <authorList>
            <person name="Whitman W."/>
        </authorList>
    </citation>
    <scope>NUCLEOTIDE SEQUENCE [LARGE SCALE GENOMIC DNA]</scope>
    <source>
        <strain evidence="2 3">M8UP14</strain>
    </source>
</reference>
<organism evidence="2 3">
    <name type="scientific">Granulicella aggregans</name>
    <dbReference type="NCBI Taxonomy" id="474949"/>
    <lineage>
        <taxon>Bacteria</taxon>
        <taxon>Pseudomonadati</taxon>
        <taxon>Acidobacteriota</taxon>
        <taxon>Terriglobia</taxon>
        <taxon>Terriglobales</taxon>
        <taxon>Acidobacteriaceae</taxon>
        <taxon>Granulicella</taxon>
    </lineage>
</organism>
<dbReference type="InterPro" id="IPR019734">
    <property type="entry name" value="TPR_rpt"/>
</dbReference>
<feature type="domain" description="CHAT" evidence="1">
    <location>
        <begin position="565"/>
        <end position="879"/>
    </location>
</feature>
<dbReference type="EMBL" id="JACHIP010000001">
    <property type="protein sequence ID" value="MBB5055478.1"/>
    <property type="molecule type" value="Genomic_DNA"/>
</dbReference>
<evidence type="ECO:0000313" key="2">
    <source>
        <dbReference type="EMBL" id="MBB5055478.1"/>
    </source>
</evidence>
<dbReference type="SUPFAM" id="SSF48452">
    <property type="entry name" value="TPR-like"/>
    <property type="match status" value="2"/>
</dbReference>
<dbReference type="PANTHER" id="PTHR10098:SF108">
    <property type="entry name" value="TETRATRICOPEPTIDE REPEAT PROTEIN 28"/>
    <property type="match status" value="1"/>
</dbReference>
<evidence type="ECO:0000259" key="1">
    <source>
        <dbReference type="Pfam" id="PF12770"/>
    </source>
</evidence>